<evidence type="ECO:0000256" key="8">
    <source>
        <dbReference type="ARBA" id="ARBA00023136"/>
    </source>
</evidence>
<comment type="function">
    <text evidence="1">Subunit of the oligosaccharyl transferase (OST) complex that catalyzes the initial transfer of a defined glycan (Glc(3)Man(9)GlcNAc(2) in eukaryotes) from the lipid carrier dolichol-pyrophosphate to an asparagine residue within an Asn-X-Ser/Thr consensus motif in nascent polypeptide chains, the first step in protein N-glycosylation. N-glycosylation occurs cotranslationally and the complex associates with the Sec61 complex at the channel-forming translocon complex that mediates protein translocation across the endoplasmic reticulum (ER). All subunits are required for a maximal enzyme activity.</text>
</comment>
<dbReference type="OrthoDB" id="67566at2759"/>
<evidence type="ECO:0000256" key="4">
    <source>
        <dbReference type="ARBA" id="ARBA00022692"/>
    </source>
</evidence>
<feature type="non-terminal residue" evidence="10">
    <location>
        <position position="342"/>
    </location>
</feature>
<keyword evidence="7 9" id="KW-1133">Transmembrane helix</keyword>
<dbReference type="PANTHER" id="PTHR12692">
    <property type="entry name" value="DOLICHYL-DIPHOSPHOOLIGOSACCHARIDE--PROTEIN GLYCOSYLTRANSFERASE-RELATED"/>
    <property type="match status" value="1"/>
</dbReference>
<comment type="caution">
    <text evidence="10">The sequence shown here is derived from an EMBL/GenBank/DDBJ whole genome shotgun (WGS) entry which is preliminary data.</text>
</comment>
<feature type="transmembrane region" description="Helical" evidence="9">
    <location>
        <begin position="233"/>
        <end position="253"/>
    </location>
</feature>
<evidence type="ECO:0000256" key="7">
    <source>
        <dbReference type="ARBA" id="ARBA00022989"/>
    </source>
</evidence>
<comment type="subcellular location">
    <subcellularLocation>
        <location evidence="2">Endoplasmic reticulum membrane</location>
        <topology evidence="2">Multi-pass membrane protein</topology>
    </subcellularLocation>
</comment>
<evidence type="ECO:0000256" key="6">
    <source>
        <dbReference type="ARBA" id="ARBA00022824"/>
    </source>
</evidence>
<sequence length="342" mass="39010">NSTILRNVFIRPFYCFIFVLIAIHIFSTPIEVQASSNELHRMEKLNGKFENLLKRCQKRSLILITKESTFNRFLVQQPRNYSAFALINSASTRKQPCLNCEDARMIMEKIAKQHYNQGGFKIKPVFFFEIYTQKSSDLSSRLGIHSLPSVLYFPKDGRLENVTVLDGSQVAFRQAHRVVSYIEKTAGIYLNFHEENDYSSTFVKLVLVLALGMFVYQKWGFWSWMIQNILSSLPNYCLVTIILLISGHVYNYVAMPVPIGSDRNGLVFIAGSRRYQFQVEAYIMTGLYLLFSIGFVLVIEARRNLLAKNKNQSKSSVMALAGLCMASGSHLVLTTIFKIKGG</sequence>
<dbReference type="InterPro" id="IPR021149">
    <property type="entry name" value="OligosaccharylTrfase_OST3/OST6"/>
</dbReference>
<keyword evidence="5" id="KW-0732">Signal</keyword>
<evidence type="ECO:0000313" key="10">
    <source>
        <dbReference type="EMBL" id="CAG7835446.1"/>
    </source>
</evidence>
<reference evidence="10" key="1">
    <citation type="submission" date="2021-06" db="EMBL/GenBank/DDBJ databases">
        <authorList>
            <person name="Hodson N. C."/>
            <person name="Mongue J. A."/>
            <person name="Jaron S. K."/>
        </authorList>
    </citation>
    <scope>NUCLEOTIDE SEQUENCE</scope>
</reference>
<evidence type="ECO:0000256" key="1">
    <source>
        <dbReference type="ARBA" id="ARBA00002791"/>
    </source>
</evidence>
<feature type="transmembrane region" description="Helical" evidence="9">
    <location>
        <begin position="12"/>
        <end position="30"/>
    </location>
</feature>
<evidence type="ECO:0000256" key="9">
    <source>
        <dbReference type="SAM" id="Phobius"/>
    </source>
</evidence>
<feature type="transmembrane region" description="Helical" evidence="9">
    <location>
        <begin position="320"/>
        <end position="339"/>
    </location>
</feature>
<name>A0A8J2M9A4_9HEXA</name>
<keyword evidence="4 9" id="KW-0812">Transmembrane</keyword>
<dbReference type="PANTHER" id="PTHR12692:SF0">
    <property type="entry name" value="GH11935P"/>
    <property type="match status" value="1"/>
</dbReference>
<dbReference type="AlphaFoldDB" id="A0A8J2M9A4"/>
<accession>A0A8J2M9A4</accession>
<feature type="transmembrane region" description="Helical" evidence="9">
    <location>
        <begin position="281"/>
        <end position="299"/>
    </location>
</feature>
<dbReference type="Proteomes" id="UP000708208">
    <property type="component" value="Unassembled WGS sequence"/>
</dbReference>
<evidence type="ECO:0000313" key="11">
    <source>
        <dbReference type="Proteomes" id="UP000708208"/>
    </source>
</evidence>
<comment type="similarity">
    <text evidence="3">Belongs to the OST3/OST6 family.</text>
</comment>
<proteinExistence type="inferred from homology"/>
<dbReference type="GO" id="GO:0008250">
    <property type="term" value="C:oligosaccharyltransferase complex"/>
    <property type="evidence" value="ECO:0007669"/>
    <property type="project" value="TreeGrafter"/>
</dbReference>
<dbReference type="Pfam" id="PF04756">
    <property type="entry name" value="OST3_OST6"/>
    <property type="match status" value="1"/>
</dbReference>
<protein>
    <recommendedName>
        <fullName evidence="12">Magnesium transporter protein 1</fullName>
    </recommendedName>
</protein>
<evidence type="ECO:0000256" key="3">
    <source>
        <dbReference type="ARBA" id="ARBA00009561"/>
    </source>
</evidence>
<dbReference type="EMBL" id="CAJVCH010570626">
    <property type="protein sequence ID" value="CAG7835446.1"/>
    <property type="molecule type" value="Genomic_DNA"/>
</dbReference>
<evidence type="ECO:0008006" key="12">
    <source>
        <dbReference type="Google" id="ProtNLM"/>
    </source>
</evidence>
<keyword evidence="6" id="KW-0256">Endoplasmic reticulum</keyword>
<dbReference type="GO" id="GO:0018279">
    <property type="term" value="P:protein N-linked glycosylation via asparagine"/>
    <property type="evidence" value="ECO:0007669"/>
    <property type="project" value="TreeGrafter"/>
</dbReference>
<keyword evidence="8 9" id="KW-0472">Membrane</keyword>
<gene>
    <name evidence="10" type="ORF">AFUS01_LOCUS44813</name>
</gene>
<evidence type="ECO:0000256" key="5">
    <source>
        <dbReference type="ARBA" id="ARBA00022729"/>
    </source>
</evidence>
<organism evidence="10 11">
    <name type="scientific">Allacma fusca</name>
    <dbReference type="NCBI Taxonomy" id="39272"/>
    <lineage>
        <taxon>Eukaryota</taxon>
        <taxon>Metazoa</taxon>
        <taxon>Ecdysozoa</taxon>
        <taxon>Arthropoda</taxon>
        <taxon>Hexapoda</taxon>
        <taxon>Collembola</taxon>
        <taxon>Symphypleona</taxon>
        <taxon>Sminthuridae</taxon>
        <taxon>Allacma</taxon>
    </lineage>
</organism>
<feature type="transmembrane region" description="Helical" evidence="9">
    <location>
        <begin position="202"/>
        <end position="221"/>
    </location>
</feature>
<keyword evidence="11" id="KW-1185">Reference proteome</keyword>
<evidence type="ECO:0000256" key="2">
    <source>
        <dbReference type="ARBA" id="ARBA00004477"/>
    </source>
</evidence>